<dbReference type="RefSeq" id="XP_008464160.2">
    <property type="nucleotide sequence ID" value="XM_008465938.3"/>
</dbReference>
<dbReference type="Gene3D" id="1.10.260.100">
    <property type="match status" value="1"/>
</dbReference>
<dbReference type="PANTHER" id="PTHR47296:SF1">
    <property type="entry name" value="PROTEIN TIC 40, CHLOROPLASTIC"/>
    <property type="match status" value="1"/>
</dbReference>
<dbReference type="EnsemblPlants" id="MELO3C025953.2.1">
    <property type="protein sequence ID" value="MELO3C025953.2.1"/>
    <property type="gene ID" value="MELO3C025953.2"/>
</dbReference>
<reference evidence="1" key="1">
    <citation type="submission" date="2023-03" db="UniProtKB">
        <authorList>
            <consortium name="EnsemblPlants"/>
        </authorList>
    </citation>
    <scope>IDENTIFICATION</scope>
</reference>
<dbReference type="eggNOG" id="KOG1308">
    <property type="taxonomic scope" value="Eukaryota"/>
</dbReference>
<dbReference type="PANTHER" id="PTHR47296">
    <property type="entry name" value="PROTEIN TIC 40, CHLOROPLASTIC"/>
    <property type="match status" value="1"/>
</dbReference>
<gene>
    <name evidence="1" type="primary">103502106</name>
</gene>
<organism evidence="1">
    <name type="scientific">Cucumis melo</name>
    <name type="common">Muskmelon</name>
    <dbReference type="NCBI Taxonomy" id="3656"/>
    <lineage>
        <taxon>Eukaryota</taxon>
        <taxon>Viridiplantae</taxon>
        <taxon>Streptophyta</taxon>
        <taxon>Embryophyta</taxon>
        <taxon>Tracheophyta</taxon>
        <taxon>Spermatophyta</taxon>
        <taxon>Magnoliopsida</taxon>
        <taxon>eudicotyledons</taxon>
        <taxon>Gunneridae</taxon>
        <taxon>Pentapetalae</taxon>
        <taxon>rosids</taxon>
        <taxon>fabids</taxon>
        <taxon>Cucurbitales</taxon>
        <taxon>Cucurbitaceae</taxon>
        <taxon>Benincaseae</taxon>
        <taxon>Cucumis</taxon>
    </lineage>
</organism>
<sequence>MSGSPQWNGHLKNSLKNFDLSSPEVKQQFDQIGLTPEEVISKIMANPEIAMAFQNPRVQAAIMDIFADGRLAFNGLSKTVKKVGRSSKESLVLEPLCDEVHHLPIDNKIGYKDLPSGLNGFSIFGEVKR</sequence>
<protein>
    <recommendedName>
        <fullName evidence="2">Protein TIC 40, chloroplastic</fullName>
    </recommendedName>
</protein>
<evidence type="ECO:0000313" key="1">
    <source>
        <dbReference type="EnsemblPlants" id="MELO3C025953.2.1"/>
    </source>
</evidence>
<accession>A0A9I9DXY9</accession>
<name>A0A9I9DXY9_CUCME</name>
<proteinExistence type="predicted"/>
<evidence type="ECO:0008006" key="2">
    <source>
        <dbReference type="Google" id="ProtNLM"/>
    </source>
</evidence>